<organism evidence="1 2">
    <name type="scientific">Desulfamplus magnetovallimortis</name>
    <dbReference type="NCBI Taxonomy" id="1246637"/>
    <lineage>
        <taxon>Bacteria</taxon>
        <taxon>Pseudomonadati</taxon>
        <taxon>Thermodesulfobacteriota</taxon>
        <taxon>Desulfobacteria</taxon>
        <taxon>Desulfobacterales</taxon>
        <taxon>Desulfobacteraceae</taxon>
        <taxon>Desulfamplus</taxon>
    </lineage>
</organism>
<proteinExistence type="predicted"/>
<accession>A0A1W1HLC5</accession>
<dbReference type="AlphaFoldDB" id="A0A1W1HLC5"/>
<name>A0A1W1HLC5_9BACT</name>
<protein>
    <submittedName>
        <fullName evidence="1">Uncharacterized protein</fullName>
    </submittedName>
</protein>
<evidence type="ECO:0000313" key="2">
    <source>
        <dbReference type="Proteomes" id="UP000191931"/>
    </source>
</evidence>
<gene>
    <name evidence="1" type="ORF">MTBBW1_980019</name>
</gene>
<dbReference type="PROSITE" id="PS51257">
    <property type="entry name" value="PROKAR_LIPOPROTEIN"/>
    <property type="match status" value="1"/>
</dbReference>
<dbReference type="EMBL" id="FWEV01000345">
    <property type="protein sequence ID" value="SLM33270.1"/>
    <property type="molecule type" value="Genomic_DNA"/>
</dbReference>
<reference evidence="1 2" key="1">
    <citation type="submission" date="2017-03" db="EMBL/GenBank/DDBJ databases">
        <authorList>
            <person name="Afonso C.L."/>
            <person name="Miller P.J."/>
            <person name="Scott M.A."/>
            <person name="Spackman E."/>
            <person name="Goraichik I."/>
            <person name="Dimitrov K.M."/>
            <person name="Suarez D.L."/>
            <person name="Swayne D.E."/>
        </authorList>
    </citation>
    <scope>NUCLEOTIDE SEQUENCE [LARGE SCALE GENOMIC DNA]</scope>
    <source>
        <strain evidence="1">PRJEB14757</strain>
    </source>
</reference>
<keyword evidence="2" id="KW-1185">Reference proteome</keyword>
<sequence>MLFMLIRCCGSIISLISCLVRDFGSLPLVMILPVRDARYPEAFEPASSWELPELFCRLSVASEKNRSSQKSAVCLMVEPIMAAAFDKDEIDEDRIGIKECIAKAIDVTKRNITRSRDAFLNTRLLLLFSRDCF</sequence>
<dbReference type="Proteomes" id="UP000191931">
    <property type="component" value="Unassembled WGS sequence"/>
</dbReference>
<evidence type="ECO:0000313" key="1">
    <source>
        <dbReference type="EMBL" id="SLM33270.1"/>
    </source>
</evidence>